<accession>A0A7X2S6R2</accession>
<dbReference type="Gene3D" id="2.10.260.10">
    <property type="match status" value="1"/>
</dbReference>
<dbReference type="InterPro" id="IPR007159">
    <property type="entry name" value="SpoVT-AbrB_dom"/>
</dbReference>
<dbReference type="SUPFAM" id="SSF89447">
    <property type="entry name" value="AbrB/MazE/MraZ-like"/>
    <property type="match status" value="1"/>
</dbReference>
<dbReference type="OrthoDB" id="9795766at2"/>
<proteinExistence type="predicted"/>
<organism evidence="2 3">
    <name type="scientific">Metabacillus mangrovi</name>
    <dbReference type="NCBI Taxonomy" id="1491830"/>
    <lineage>
        <taxon>Bacteria</taxon>
        <taxon>Bacillati</taxon>
        <taxon>Bacillota</taxon>
        <taxon>Bacilli</taxon>
        <taxon>Bacillales</taxon>
        <taxon>Bacillaceae</taxon>
        <taxon>Metabacillus</taxon>
    </lineage>
</organism>
<dbReference type="SMART" id="SM00966">
    <property type="entry name" value="SpoVT_AbrB"/>
    <property type="match status" value="1"/>
</dbReference>
<feature type="domain" description="SpoVT-AbrB" evidence="1">
    <location>
        <begin position="13"/>
        <end position="60"/>
    </location>
</feature>
<dbReference type="AlphaFoldDB" id="A0A7X2S6R2"/>
<evidence type="ECO:0000313" key="3">
    <source>
        <dbReference type="Proteomes" id="UP000434639"/>
    </source>
</evidence>
<dbReference type="Pfam" id="PF04014">
    <property type="entry name" value="MazE_antitoxin"/>
    <property type="match status" value="1"/>
</dbReference>
<evidence type="ECO:0000259" key="1">
    <source>
        <dbReference type="SMART" id="SM00966"/>
    </source>
</evidence>
<protein>
    <submittedName>
        <fullName evidence="2">AbrB/MazE/SpoVT family DNA-binding domain-containing protein</fullName>
    </submittedName>
</protein>
<dbReference type="GO" id="GO:0003677">
    <property type="term" value="F:DNA binding"/>
    <property type="evidence" value="ECO:0007669"/>
    <property type="project" value="UniProtKB-KW"/>
</dbReference>
<gene>
    <name evidence="2" type="ORF">GKZ89_12640</name>
</gene>
<evidence type="ECO:0000313" key="2">
    <source>
        <dbReference type="EMBL" id="MTH54251.1"/>
    </source>
</evidence>
<reference evidence="2 3" key="1">
    <citation type="journal article" date="2017" name="Int. J. Syst. Evol. Microbiol.">
        <title>Bacillus mangrovi sp. nov., isolated from a sediment sample from a mangrove forest.</title>
        <authorList>
            <person name="Gupta V."/>
            <person name="Singh P.K."/>
            <person name="Korpole S."/>
            <person name="Tanuku N.R.S."/>
            <person name="Pinnaka A.K."/>
        </authorList>
    </citation>
    <scope>NUCLEOTIDE SEQUENCE [LARGE SCALE GENOMIC DNA]</scope>
    <source>
        <strain evidence="2 3">KCTC 33872</strain>
    </source>
</reference>
<keyword evidence="3" id="KW-1185">Reference proteome</keyword>
<sequence>MILMAKQYSRKVFQQGNSLGVGIPNEVANAMGLKKGEEMEWIIKEETQELTLRKKAGLPEGVSPEFLELLDGVLTDYDEALKNLKDR</sequence>
<comment type="caution">
    <text evidence="2">The sequence shown here is derived from an EMBL/GenBank/DDBJ whole genome shotgun (WGS) entry which is preliminary data.</text>
</comment>
<dbReference type="EMBL" id="WMIB01000012">
    <property type="protein sequence ID" value="MTH54251.1"/>
    <property type="molecule type" value="Genomic_DNA"/>
</dbReference>
<dbReference type="RefSeq" id="WP_155112763.1">
    <property type="nucleotide sequence ID" value="NZ_WMIB01000012.1"/>
</dbReference>
<keyword evidence="2" id="KW-0238">DNA-binding</keyword>
<dbReference type="Proteomes" id="UP000434639">
    <property type="component" value="Unassembled WGS sequence"/>
</dbReference>
<dbReference type="InterPro" id="IPR037914">
    <property type="entry name" value="SpoVT-AbrB_sf"/>
</dbReference>
<name>A0A7X2S6R2_9BACI</name>